<evidence type="ECO:0000256" key="4">
    <source>
        <dbReference type="ARBA" id="ARBA00066661"/>
    </source>
</evidence>
<feature type="domain" description="D-isomer specific 2-hydroxyacid dehydrogenase catalytic" evidence="6">
    <location>
        <begin position="6"/>
        <end position="312"/>
    </location>
</feature>
<keyword evidence="2 5" id="KW-0560">Oxidoreductase</keyword>
<comment type="similarity">
    <text evidence="5">Belongs to the D-isomer specific 2-hydroxyacid dehydrogenase family.</text>
</comment>
<keyword evidence="1" id="KW-0521">NADP</keyword>
<dbReference type="InterPro" id="IPR029752">
    <property type="entry name" value="D-isomer_DH_CS1"/>
</dbReference>
<feature type="domain" description="D-isomer specific 2-hydroxyacid dehydrogenase NAD-binding" evidence="7">
    <location>
        <begin position="109"/>
        <end position="281"/>
    </location>
</feature>
<evidence type="ECO:0000256" key="3">
    <source>
        <dbReference type="ARBA" id="ARBA00023027"/>
    </source>
</evidence>
<evidence type="ECO:0000259" key="7">
    <source>
        <dbReference type="Pfam" id="PF02826"/>
    </source>
</evidence>
<dbReference type="Gene3D" id="3.40.50.720">
    <property type="entry name" value="NAD(P)-binding Rossmann-like Domain"/>
    <property type="match status" value="2"/>
</dbReference>
<evidence type="ECO:0000256" key="5">
    <source>
        <dbReference type="RuleBase" id="RU003719"/>
    </source>
</evidence>
<gene>
    <name evidence="8" type="ORF">RGQ29_021016</name>
</gene>
<organism evidence="8 9">
    <name type="scientific">Quercus rubra</name>
    <name type="common">Northern red oak</name>
    <name type="synonym">Quercus borealis</name>
    <dbReference type="NCBI Taxonomy" id="3512"/>
    <lineage>
        <taxon>Eukaryota</taxon>
        <taxon>Viridiplantae</taxon>
        <taxon>Streptophyta</taxon>
        <taxon>Embryophyta</taxon>
        <taxon>Tracheophyta</taxon>
        <taxon>Spermatophyta</taxon>
        <taxon>Magnoliopsida</taxon>
        <taxon>eudicotyledons</taxon>
        <taxon>Gunneridae</taxon>
        <taxon>Pentapetalae</taxon>
        <taxon>rosids</taxon>
        <taxon>fabids</taxon>
        <taxon>Fagales</taxon>
        <taxon>Fagaceae</taxon>
        <taxon>Quercus</taxon>
    </lineage>
</organism>
<dbReference type="SUPFAM" id="SSF51735">
    <property type="entry name" value="NAD(P)-binding Rossmann-fold domains"/>
    <property type="match status" value="1"/>
</dbReference>
<dbReference type="GO" id="GO:0009853">
    <property type="term" value="P:photorespiration"/>
    <property type="evidence" value="ECO:0007669"/>
    <property type="project" value="UniProtKB-ARBA"/>
</dbReference>
<dbReference type="GO" id="GO:0005829">
    <property type="term" value="C:cytosol"/>
    <property type="evidence" value="ECO:0007669"/>
    <property type="project" value="TreeGrafter"/>
</dbReference>
<keyword evidence="9" id="KW-1185">Reference proteome</keyword>
<evidence type="ECO:0000256" key="1">
    <source>
        <dbReference type="ARBA" id="ARBA00022857"/>
    </source>
</evidence>
<comment type="caution">
    <text evidence="8">The sequence shown here is derived from an EMBL/GenBank/DDBJ whole genome shotgun (WGS) entry which is preliminary data.</text>
</comment>
<evidence type="ECO:0000313" key="9">
    <source>
        <dbReference type="Proteomes" id="UP001324115"/>
    </source>
</evidence>
<name>A0AAN7FI37_QUERU</name>
<dbReference type="GO" id="GO:0051287">
    <property type="term" value="F:NAD binding"/>
    <property type="evidence" value="ECO:0007669"/>
    <property type="project" value="InterPro"/>
</dbReference>
<dbReference type="PANTHER" id="PTHR10996">
    <property type="entry name" value="2-HYDROXYACID DEHYDROGENASE-RELATED"/>
    <property type="match status" value="1"/>
</dbReference>
<dbReference type="FunFam" id="3.40.50.720:FF:000213">
    <property type="entry name" value="Putative 2-hydroxyacid dehydrogenase"/>
    <property type="match status" value="1"/>
</dbReference>
<dbReference type="Pfam" id="PF02826">
    <property type="entry name" value="2-Hacid_dh_C"/>
    <property type="match status" value="1"/>
</dbReference>
<dbReference type="GO" id="GO:0030267">
    <property type="term" value="F:glyoxylate reductase (NADPH) activity"/>
    <property type="evidence" value="ECO:0007669"/>
    <property type="project" value="UniProtKB-EC"/>
</dbReference>
<evidence type="ECO:0000259" key="6">
    <source>
        <dbReference type="Pfam" id="PF00389"/>
    </source>
</evidence>
<dbReference type="GO" id="GO:0016618">
    <property type="term" value="F:hydroxypyruvate reductase [NAD(P)H] activity"/>
    <property type="evidence" value="ECO:0007669"/>
    <property type="project" value="UniProtKB-ARBA"/>
</dbReference>
<accession>A0AAN7FI37</accession>
<dbReference type="InterPro" id="IPR006139">
    <property type="entry name" value="D-isomer_2_OHA_DH_cat_dom"/>
</dbReference>
<evidence type="ECO:0000256" key="2">
    <source>
        <dbReference type="ARBA" id="ARBA00023002"/>
    </source>
</evidence>
<dbReference type="InterPro" id="IPR036291">
    <property type="entry name" value="NAD(P)-bd_dom_sf"/>
</dbReference>
<dbReference type="Proteomes" id="UP001324115">
    <property type="component" value="Unassembled WGS sequence"/>
</dbReference>
<dbReference type="EMBL" id="JAXUIC010000005">
    <property type="protein sequence ID" value="KAK4590675.1"/>
    <property type="molecule type" value="Genomic_DNA"/>
</dbReference>
<dbReference type="PANTHER" id="PTHR10996:SF235">
    <property type="entry name" value="GLYOXYLATE_HYDROXYPYRUVATE REDUCTASE A HPR2-LIKE"/>
    <property type="match status" value="1"/>
</dbReference>
<proteinExistence type="inferred from homology"/>
<protein>
    <recommendedName>
        <fullName evidence="4">glyoxylate reductase (NADP(+))</fullName>
        <ecNumber evidence="4">1.1.1.79</ecNumber>
    </recommendedName>
</protein>
<reference evidence="8 9" key="1">
    <citation type="journal article" date="2023" name="G3 (Bethesda)">
        <title>A haplotype-resolved chromosome-scale genome for Quercus rubra L. provides insights into the genetics of adaptive traits for red oak species.</title>
        <authorList>
            <person name="Kapoor B."/>
            <person name="Jenkins J."/>
            <person name="Schmutz J."/>
            <person name="Zhebentyayeva T."/>
            <person name="Kuelheim C."/>
            <person name="Coggeshall M."/>
            <person name="Heim C."/>
            <person name="Lasky J.R."/>
            <person name="Leites L."/>
            <person name="Islam-Faridi N."/>
            <person name="Romero-Severson J."/>
            <person name="DeLeo V.L."/>
            <person name="Lucas S.M."/>
            <person name="Lazic D."/>
            <person name="Gailing O."/>
            <person name="Carlson J."/>
            <person name="Staton M."/>
        </authorList>
    </citation>
    <scope>NUCLEOTIDE SEQUENCE [LARGE SCALE GENOMIC DNA]</scope>
    <source>
        <strain evidence="8">Pseudo-F2</strain>
    </source>
</reference>
<dbReference type="InterPro" id="IPR050223">
    <property type="entry name" value="D-isomer_2-hydroxyacid_DH"/>
</dbReference>
<dbReference type="AlphaFoldDB" id="A0AAN7FI37"/>
<dbReference type="EC" id="1.1.1.79" evidence="4"/>
<keyword evidence="3" id="KW-0520">NAD</keyword>
<dbReference type="InterPro" id="IPR006140">
    <property type="entry name" value="D-isomer_DH_NAD-bd"/>
</dbReference>
<dbReference type="CDD" id="cd12156">
    <property type="entry name" value="HPPR"/>
    <property type="match status" value="1"/>
</dbReference>
<dbReference type="SUPFAM" id="SSF52283">
    <property type="entry name" value="Formate/glycerate dehydrogenase catalytic domain-like"/>
    <property type="match status" value="1"/>
</dbReference>
<sequence length="313" mass="34475">MDSITVLMTSPMSDYLETQLKDRFNLVKLWTYSSKTDFFKHNSHSIRAVVGNTKIGADAELIDSLPELEIVSSYSVGLDKIDLRKCQEKGIRVTNTPDVLTDDVADVAMGLMLAVTRRVCECDRFVRRGLWPKGDFRLTNKFSGMQVGIVGLGRIGSAIATRAEAFGCPISYYSRSEKPETNYKYFSNIIDLAVNCQILVVACALTEETHHIINCEVIDALGPEGILINIGRGSHIDEPELVSALLEGRLGGAGLDVYENEPEVPEQLFGLENVVLMPHVGSDTVETTDAMADLVIKNLEAHFLKKPLLTPVV</sequence>
<evidence type="ECO:0000313" key="8">
    <source>
        <dbReference type="EMBL" id="KAK4590675.1"/>
    </source>
</evidence>
<dbReference type="PROSITE" id="PS00065">
    <property type="entry name" value="D_2_HYDROXYACID_DH_1"/>
    <property type="match status" value="1"/>
</dbReference>
<dbReference type="Pfam" id="PF00389">
    <property type="entry name" value="2-Hacid_dh"/>
    <property type="match status" value="1"/>
</dbReference>